<dbReference type="Pfam" id="PF04773">
    <property type="entry name" value="FecR"/>
    <property type="match status" value="1"/>
</dbReference>
<evidence type="ECO:0000259" key="2">
    <source>
        <dbReference type="Pfam" id="PF04773"/>
    </source>
</evidence>
<keyword evidence="1" id="KW-1133">Transmembrane helix</keyword>
<organism evidence="4 5">
    <name type="scientific">Carboxylicivirga sediminis</name>
    <dbReference type="NCBI Taxonomy" id="2006564"/>
    <lineage>
        <taxon>Bacteria</taxon>
        <taxon>Pseudomonadati</taxon>
        <taxon>Bacteroidota</taxon>
        <taxon>Bacteroidia</taxon>
        <taxon>Marinilabiliales</taxon>
        <taxon>Marinilabiliaceae</taxon>
        <taxon>Carboxylicivirga</taxon>
    </lineage>
</organism>
<evidence type="ECO:0000313" key="4">
    <source>
        <dbReference type="EMBL" id="MBR8538311.1"/>
    </source>
</evidence>
<dbReference type="Proteomes" id="UP000679220">
    <property type="component" value="Unassembled WGS sequence"/>
</dbReference>
<keyword evidence="5" id="KW-1185">Reference proteome</keyword>
<evidence type="ECO:0000313" key="5">
    <source>
        <dbReference type="Proteomes" id="UP000679220"/>
    </source>
</evidence>
<dbReference type="RefSeq" id="WP_212193334.1">
    <property type="nucleotide sequence ID" value="NZ_JAGTAR010000061.1"/>
</dbReference>
<dbReference type="PANTHER" id="PTHR30273:SF2">
    <property type="entry name" value="PROTEIN FECR"/>
    <property type="match status" value="1"/>
</dbReference>
<proteinExistence type="predicted"/>
<reference evidence="4" key="2">
    <citation type="submission" date="2021-04" db="EMBL/GenBank/DDBJ databases">
        <authorList>
            <person name="Zhang T."/>
            <person name="Zhang Y."/>
            <person name="Lu D."/>
            <person name="Zuo D."/>
            <person name="Du Z."/>
        </authorList>
    </citation>
    <scope>NUCLEOTIDE SEQUENCE</scope>
    <source>
        <strain evidence="4">JR1</strain>
    </source>
</reference>
<evidence type="ECO:0000256" key="1">
    <source>
        <dbReference type="SAM" id="Phobius"/>
    </source>
</evidence>
<keyword evidence="1" id="KW-0812">Transmembrane</keyword>
<dbReference type="InterPro" id="IPR012373">
    <property type="entry name" value="Ferrdict_sens_TM"/>
</dbReference>
<comment type="caution">
    <text evidence="4">The sequence shown here is derived from an EMBL/GenBank/DDBJ whole genome shotgun (WGS) entry which is preliminary data.</text>
</comment>
<accession>A0A941F7L7</accession>
<dbReference type="PANTHER" id="PTHR30273">
    <property type="entry name" value="PERIPLASMIC SIGNAL SENSOR AND SIGMA FACTOR ACTIVATOR FECR-RELATED"/>
    <property type="match status" value="1"/>
</dbReference>
<dbReference type="Gene3D" id="3.55.50.30">
    <property type="match status" value="1"/>
</dbReference>
<dbReference type="Pfam" id="PF16344">
    <property type="entry name" value="FecR_C"/>
    <property type="match status" value="1"/>
</dbReference>
<feature type="transmembrane region" description="Helical" evidence="1">
    <location>
        <begin position="89"/>
        <end position="110"/>
    </location>
</feature>
<dbReference type="InterPro" id="IPR006860">
    <property type="entry name" value="FecR"/>
</dbReference>
<name>A0A941F7L7_9BACT</name>
<reference evidence="4" key="1">
    <citation type="journal article" date="2018" name="Int. J. Syst. Evol. Microbiol.">
        <title>Carboxylicivirga sediminis sp. nov., isolated from coastal sediment.</title>
        <authorList>
            <person name="Wang F.Q."/>
            <person name="Ren L.H."/>
            <person name="Zou R.J."/>
            <person name="Sun Y.Z."/>
            <person name="Liu X.J."/>
            <person name="Jiang F."/>
            <person name="Liu L.J."/>
        </authorList>
    </citation>
    <scope>NUCLEOTIDE SEQUENCE</scope>
    <source>
        <strain evidence="4">JR1</strain>
    </source>
</reference>
<keyword evidence="1" id="KW-0472">Membrane</keyword>
<evidence type="ECO:0000259" key="3">
    <source>
        <dbReference type="Pfam" id="PF16344"/>
    </source>
</evidence>
<dbReference type="PIRSF" id="PIRSF018266">
    <property type="entry name" value="FecR"/>
    <property type="match status" value="1"/>
</dbReference>
<protein>
    <submittedName>
        <fullName evidence="4">FecR domain-containing protein</fullName>
    </submittedName>
</protein>
<dbReference type="AlphaFoldDB" id="A0A941F7L7"/>
<gene>
    <name evidence="4" type="ORF">KDU71_22260</name>
</gene>
<dbReference type="InterPro" id="IPR032508">
    <property type="entry name" value="FecR_C"/>
</dbReference>
<dbReference type="EMBL" id="JAGTAR010000061">
    <property type="protein sequence ID" value="MBR8538311.1"/>
    <property type="molecule type" value="Genomic_DNA"/>
</dbReference>
<dbReference type="GO" id="GO:0016989">
    <property type="term" value="F:sigma factor antagonist activity"/>
    <property type="evidence" value="ECO:0007669"/>
    <property type="project" value="TreeGrafter"/>
</dbReference>
<sequence>MIQFDQIIEKLRTRVPLSDDDYQLLYNYLQTDEHERTFKKELENHWDEVSSRDDLVLNEPDELYYKIFYKAQELERKTKKVSTRSIGQWVQRIAAILLIPLMVVAALHYFNQEAPSMAQSSIKVESPQNSRTRFFLPDGSSGWLQAGSVLEYLQADGLRAVDLKGEAFFEVAKDESHPFVVSTHSFKVKVLGTRFNVEAFEAEDVSRVFLEEGSVEMLGNNNEYQTLLKPGQEYTYNNTGNTFVVMEAKAEEQISWTKGILVLKNKSLLDAAMELEKFYNVDIEIADKELEALPVYAKIENERLEEVLEITRLILPIKYKIEHPKRLKDGSFSKRKVVISSNQ</sequence>
<feature type="domain" description="FecR protein" evidence="2">
    <location>
        <begin position="124"/>
        <end position="216"/>
    </location>
</feature>
<dbReference type="Gene3D" id="2.60.120.1440">
    <property type="match status" value="1"/>
</dbReference>
<feature type="domain" description="Protein FecR C-terminal" evidence="3">
    <location>
        <begin position="261"/>
        <end position="323"/>
    </location>
</feature>